<protein>
    <submittedName>
        <fullName evidence="1">Uncharacterized protein</fullName>
    </submittedName>
</protein>
<evidence type="ECO:0000313" key="2">
    <source>
        <dbReference type="Proteomes" id="UP000295258"/>
    </source>
</evidence>
<dbReference type="EMBL" id="SMKO01000007">
    <property type="protein sequence ID" value="TDD11577.1"/>
    <property type="molecule type" value="Genomic_DNA"/>
</dbReference>
<keyword evidence="2" id="KW-1185">Reference proteome</keyword>
<name>A0A4R4W407_9ACTN</name>
<dbReference type="AlphaFoldDB" id="A0A4R4W407"/>
<accession>A0A4R4W407</accession>
<gene>
    <name evidence="1" type="ORF">E1292_05020</name>
</gene>
<organism evidence="1 2">
    <name type="scientific">Nonomuraea deserti</name>
    <dbReference type="NCBI Taxonomy" id="1848322"/>
    <lineage>
        <taxon>Bacteria</taxon>
        <taxon>Bacillati</taxon>
        <taxon>Actinomycetota</taxon>
        <taxon>Actinomycetes</taxon>
        <taxon>Streptosporangiales</taxon>
        <taxon>Streptosporangiaceae</taxon>
        <taxon>Nonomuraea</taxon>
    </lineage>
</organism>
<evidence type="ECO:0000313" key="1">
    <source>
        <dbReference type="EMBL" id="TDD11577.1"/>
    </source>
</evidence>
<proteinExistence type="predicted"/>
<reference evidence="1 2" key="1">
    <citation type="submission" date="2019-03" db="EMBL/GenBank/DDBJ databases">
        <title>Draft genome sequences of novel Actinobacteria.</title>
        <authorList>
            <person name="Sahin N."/>
            <person name="Ay H."/>
            <person name="Saygin H."/>
        </authorList>
    </citation>
    <scope>NUCLEOTIDE SEQUENCE [LARGE SCALE GENOMIC DNA]</scope>
    <source>
        <strain evidence="1 2">KC310</strain>
    </source>
</reference>
<dbReference type="Proteomes" id="UP000295258">
    <property type="component" value="Unassembled WGS sequence"/>
</dbReference>
<comment type="caution">
    <text evidence="1">The sequence shown here is derived from an EMBL/GenBank/DDBJ whole genome shotgun (WGS) entry which is preliminary data.</text>
</comment>
<dbReference type="RefSeq" id="WP_132592454.1">
    <property type="nucleotide sequence ID" value="NZ_SMKO01000007.1"/>
</dbReference>
<sequence length="73" mass="8193">MRRGDWKYLRTPTTEALHNLTIGQHEQANHSRRELGRLAELRTRWRGILTSSSLPKAGGLLGSAVLATGTRDR</sequence>